<feature type="transmembrane region" description="Helical" evidence="8">
    <location>
        <begin position="40"/>
        <end position="58"/>
    </location>
</feature>
<evidence type="ECO:0000256" key="6">
    <source>
        <dbReference type="ARBA" id="ARBA00022989"/>
    </source>
</evidence>
<evidence type="ECO:0000256" key="5">
    <source>
        <dbReference type="ARBA" id="ARBA00022692"/>
    </source>
</evidence>
<keyword evidence="5 8" id="KW-0812">Transmembrane</keyword>
<dbReference type="RefSeq" id="WP_166098737.1">
    <property type="nucleotide sequence ID" value="NZ_JAADJT010000001.1"/>
</dbReference>
<dbReference type="InterPro" id="IPR020846">
    <property type="entry name" value="MFS_dom"/>
</dbReference>
<organism evidence="10 11">
    <name type="scientific">Duganella aceris</name>
    <dbReference type="NCBI Taxonomy" id="2703883"/>
    <lineage>
        <taxon>Bacteria</taxon>
        <taxon>Pseudomonadati</taxon>
        <taxon>Pseudomonadota</taxon>
        <taxon>Betaproteobacteria</taxon>
        <taxon>Burkholderiales</taxon>
        <taxon>Oxalobacteraceae</taxon>
        <taxon>Telluria group</taxon>
        <taxon>Duganella</taxon>
    </lineage>
</organism>
<evidence type="ECO:0000256" key="8">
    <source>
        <dbReference type="SAM" id="Phobius"/>
    </source>
</evidence>
<evidence type="ECO:0000256" key="4">
    <source>
        <dbReference type="ARBA" id="ARBA00022448"/>
    </source>
</evidence>
<dbReference type="PANTHER" id="PTHR23504:SF15">
    <property type="entry name" value="MAJOR FACILITATOR SUPERFAMILY (MFS) PROFILE DOMAIN-CONTAINING PROTEIN"/>
    <property type="match status" value="1"/>
</dbReference>
<dbReference type="EMBL" id="JAADJT010000001">
    <property type="protein sequence ID" value="NGZ83412.1"/>
    <property type="molecule type" value="Genomic_DNA"/>
</dbReference>
<dbReference type="InterPro" id="IPR005829">
    <property type="entry name" value="Sugar_transporter_CS"/>
</dbReference>
<evidence type="ECO:0000256" key="1">
    <source>
        <dbReference type="ARBA" id="ARBA00003279"/>
    </source>
</evidence>
<keyword evidence="6 8" id="KW-1133">Transmembrane helix</keyword>
<keyword evidence="7 8" id="KW-0472">Membrane</keyword>
<dbReference type="Pfam" id="PF07690">
    <property type="entry name" value="MFS_1"/>
    <property type="match status" value="1"/>
</dbReference>
<accession>A0ABX0FFS7</accession>
<comment type="caution">
    <text evidence="10">The sequence shown here is derived from an EMBL/GenBank/DDBJ whole genome shotgun (WGS) entry which is preliminary data.</text>
</comment>
<dbReference type="InterPro" id="IPR011701">
    <property type="entry name" value="MFS"/>
</dbReference>
<gene>
    <name evidence="10" type="ORF">GW587_03935</name>
</gene>
<dbReference type="PANTHER" id="PTHR23504">
    <property type="entry name" value="MAJOR FACILITATOR SUPERFAMILY DOMAIN-CONTAINING PROTEIN 10"/>
    <property type="match status" value="1"/>
</dbReference>
<dbReference type="InterPro" id="IPR036259">
    <property type="entry name" value="MFS_trans_sf"/>
</dbReference>
<evidence type="ECO:0000256" key="7">
    <source>
        <dbReference type="ARBA" id="ARBA00023136"/>
    </source>
</evidence>
<dbReference type="PROSITE" id="PS00216">
    <property type="entry name" value="SUGAR_TRANSPORT_1"/>
    <property type="match status" value="1"/>
</dbReference>
<keyword evidence="4" id="KW-0813">Transport</keyword>
<reference evidence="11" key="1">
    <citation type="submission" date="2023-07" db="EMBL/GenBank/DDBJ databases">
        <title>Duganella aceri sp. nov., isolated from tree sap.</title>
        <authorList>
            <person name="Kim I.S."/>
        </authorList>
    </citation>
    <scope>NUCLEOTIDE SEQUENCE [LARGE SCALE GENOMIC DNA]</scope>
    <source>
        <strain evidence="11">SAP-35</strain>
    </source>
</reference>
<evidence type="ECO:0000313" key="11">
    <source>
        <dbReference type="Proteomes" id="UP000666369"/>
    </source>
</evidence>
<name>A0ABX0FFS7_9BURK</name>
<feature type="transmembrane region" description="Helical" evidence="8">
    <location>
        <begin position="64"/>
        <end position="87"/>
    </location>
</feature>
<comment type="subcellular location">
    <subcellularLocation>
        <location evidence="2">Membrane</location>
        <topology evidence="2">Multi-pass membrane protein</topology>
    </subcellularLocation>
</comment>
<dbReference type="PROSITE" id="PS50850">
    <property type="entry name" value="MFS"/>
    <property type="match status" value="1"/>
</dbReference>
<sequence length="156" mass="16554">MPTVRTSHWRFGPFTGLYALMRFVFLAILGMLSDRFGRRVVLLLSLAGSVVDYVFMAIGPSLSLLFLGRAIAGITGTSMAATSAYIADVTPEDLHSRRYGQLGACFGIGFIIGPVIGGELGSHRVRAPFLAAAAMNDFVHGAGVAYGAQWGLGREA</sequence>
<dbReference type="Proteomes" id="UP000666369">
    <property type="component" value="Unassembled WGS sequence"/>
</dbReference>
<proteinExistence type="inferred from homology"/>
<evidence type="ECO:0000259" key="9">
    <source>
        <dbReference type="PROSITE" id="PS50850"/>
    </source>
</evidence>
<dbReference type="SUPFAM" id="SSF103473">
    <property type="entry name" value="MFS general substrate transporter"/>
    <property type="match status" value="1"/>
</dbReference>
<feature type="domain" description="Major facilitator superfamily (MFS) profile" evidence="9">
    <location>
        <begin position="1"/>
        <end position="156"/>
    </location>
</feature>
<feature type="transmembrane region" description="Helical" evidence="8">
    <location>
        <begin position="99"/>
        <end position="117"/>
    </location>
</feature>
<evidence type="ECO:0000313" key="10">
    <source>
        <dbReference type="EMBL" id="NGZ83412.1"/>
    </source>
</evidence>
<comment type="function">
    <text evidence="1">Resistance to tetracycline by an active tetracycline efflux. This is an energy-dependent process that decreases the accumulation of the antibiotic in whole cells. This protein functions as a metal-tetracycline/H(+) antiporter.</text>
</comment>
<evidence type="ECO:0000256" key="2">
    <source>
        <dbReference type="ARBA" id="ARBA00004141"/>
    </source>
</evidence>
<dbReference type="PRINTS" id="PR01035">
    <property type="entry name" value="TCRTETA"/>
</dbReference>
<feature type="transmembrane region" description="Helical" evidence="8">
    <location>
        <begin position="12"/>
        <end position="33"/>
    </location>
</feature>
<dbReference type="Gene3D" id="1.20.1250.20">
    <property type="entry name" value="MFS general substrate transporter like domains"/>
    <property type="match status" value="1"/>
</dbReference>
<comment type="similarity">
    <text evidence="3">Belongs to the major facilitator superfamily. TCR/Tet family.</text>
</comment>
<keyword evidence="11" id="KW-1185">Reference proteome</keyword>
<protein>
    <submittedName>
        <fullName evidence="10">TCR/Tet family MFS transporter</fullName>
    </submittedName>
</protein>
<dbReference type="InterPro" id="IPR001958">
    <property type="entry name" value="Tet-R_TetA/multi-R_MdtG-like"/>
</dbReference>
<evidence type="ECO:0000256" key="3">
    <source>
        <dbReference type="ARBA" id="ARBA00007520"/>
    </source>
</evidence>